<name>A0ABD6E8F2_9BILA</name>
<dbReference type="InterPro" id="IPR013763">
    <property type="entry name" value="Cyclin-like_dom"/>
</dbReference>
<accession>A0ABD6E8F2</accession>
<dbReference type="InterPro" id="IPR036915">
    <property type="entry name" value="Cyclin-like_sf"/>
</dbReference>
<dbReference type="InterPro" id="IPR006671">
    <property type="entry name" value="Cyclin_N"/>
</dbReference>
<comment type="caution">
    <text evidence="3">The sequence shown here is derived from an EMBL/GenBank/DDBJ whole genome shotgun (WGS) entry which is preliminary data.</text>
</comment>
<evidence type="ECO:0000256" key="1">
    <source>
        <dbReference type="RuleBase" id="RU000383"/>
    </source>
</evidence>
<keyword evidence="4" id="KW-1185">Reference proteome</keyword>
<dbReference type="Gene3D" id="1.10.472.10">
    <property type="entry name" value="Cyclin-like"/>
    <property type="match status" value="2"/>
</dbReference>
<sequence>MGNGCAGQASLLRSLLDRQNQFLMCHTSLPAGNGLVTMQHRQEQVAWIISSSSRLGLGIDTVSGAVAVFDCVLLAARVPVRYVNCVAATCLYLAIKLCEECIVHVSDAGRLISRLQLTYSISELNRMELAILKRLNWDIRVPAIDKFIDAMLSTYSYRLLPIRESVECVLSSQLTFKYLPSVLALAIISLLLEYRTKLWFTFTVELQRFMKIDEAELIACREDVAEVLGFEDKENLCEYENIWPALEDSCFAEYRMKGDVGGMPVLATVLTQQD</sequence>
<reference evidence="3 4" key="1">
    <citation type="submission" date="2024-08" db="EMBL/GenBank/DDBJ databases">
        <title>Gnathostoma spinigerum genome.</title>
        <authorList>
            <person name="Gonzalez-Bertolin B."/>
            <person name="Monzon S."/>
            <person name="Zaballos A."/>
            <person name="Jimenez P."/>
            <person name="Dekumyoy P."/>
            <person name="Varona S."/>
            <person name="Cuesta I."/>
            <person name="Sumanam S."/>
            <person name="Adisakwattana P."/>
            <person name="Gasser R.B."/>
            <person name="Hernandez-Gonzalez A."/>
            <person name="Young N.D."/>
            <person name="Perteguer M.J."/>
        </authorList>
    </citation>
    <scope>NUCLEOTIDE SEQUENCE [LARGE SCALE GENOMIC DNA]</scope>
    <source>
        <strain evidence="3">AL3</strain>
        <tissue evidence="3">Liver</tissue>
    </source>
</reference>
<dbReference type="Proteomes" id="UP001608902">
    <property type="component" value="Unassembled WGS sequence"/>
</dbReference>
<protein>
    <recommendedName>
        <fullName evidence="2">Cyclin-like domain-containing protein</fullName>
    </recommendedName>
</protein>
<dbReference type="EMBL" id="JBGFUD010001480">
    <property type="protein sequence ID" value="MFH4976349.1"/>
    <property type="molecule type" value="Genomic_DNA"/>
</dbReference>
<feature type="domain" description="Cyclin-like" evidence="2">
    <location>
        <begin position="46"/>
        <end position="133"/>
    </location>
</feature>
<dbReference type="SUPFAM" id="SSF47954">
    <property type="entry name" value="Cyclin-like"/>
    <property type="match status" value="1"/>
</dbReference>
<evidence type="ECO:0000313" key="4">
    <source>
        <dbReference type="Proteomes" id="UP001608902"/>
    </source>
</evidence>
<evidence type="ECO:0000259" key="2">
    <source>
        <dbReference type="SMART" id="SM00385"/>
    </source>
</evidence>
<dbReference type="SMART" id="SM00385">
    <property type="entry name" value="CYCLIN"/>
    <property type="match status" value="1"/>
</dbReference>
<dbReference type="AlphaFoldDB" id="A0ABD6E8F2"/>
<dbReference type="InterPro" id="IPR039361">
    <property type="entry name" value="Cyclin"/>
</dbReference>
<dbReference type="PANTHER" id="PTHR10177">
    <property type="entry name" value="CYCLINS"/>
    <property type="match status" value="1"/>
</dbReference>
<evidence type="ECO:0000313" key="3">
    <source>
        <dbReference type="EMBL" id="MFH4976349.1"/>
    </source>
</evidence>
<proteinExistence type="inferred from homology"/>
<gene>
    <name evidence="3" type="ORF">AB6A40_003058</name>
</gene>
<dbReference type="Pfam" id="PF00134">
    <property type="entry name" value="Cyclin_N"/>
    <property type="match status" value="1"/>
</dbReference>
<comment type="similarity">
    <text evidence="1">Belongs to the cyclin family.</text>
</comment>
<organism evidence="3 4">
    <name type="scientific">Gnathostoma spinigerum</name>
    <dbReference type="NCBI Taxonomy" id="75299"/>
    <lineage>
        <taxon>Eukaryota</taxon>
        <taxon>Metazoa</taxon>
        <taxon>Ecdysozoa</taxon>
        <taxon>Nematoda</taxon>
        <taxon>Chromadorea</taxon>
        <taxon>Rhabditida</taxon>
        <taxon>Spirurina</taxon>
        <taxon>Gnathostomatomorpha</taxon>
        <taxon>Gnathostomatoidea</taxon>
        <taxon>Gnathostomatidae</taxon>
        <taxon>Gnathostoma</taxon>
    </lineage>
</organism>
<keyword evidence="1" id="KW-0195">Cyclin</keyword>